<name>A0ABW0XQR4_9ACTN</name>
<gene>
    <name evidence="1" type="ORF">ACFP2V_12195</name>
</gene>
<evidence type="ECO:0000313" key="2">
    <source>
        <dbReference type="Proteomes" id="UP001596183"/>
    </source>
</evidence>
<keyword evidence="2" id="KW-1185">Reference proteome</keyword>
<dbReference type="RefSeq" id="WP_381209849.1">
    <property type="nucleotide sequence ID" value="NZ_JBHSPC010000032.1"/>
</dbReference>
<organism evidence="1 2">
    <name type="scientific">Streptomyces incanus</name>
    <dbReference type="NCBI Taxonomy" id="887453"/>
    <lineage>
        <taxon>Bacteria</taxon>
        <taxon>Bacillati</taxon>
        <taxon>Actinomycetota</taxon>
        <taxon>Actinomycetes</taxon>
        <taxon>Kitasatosporales</taxon>
        <taxon>Streptomycetaceae</taxon>
        <taxon>Streptomyces</taxon>
    </lineage>
</organism>
<dbReference type="EMBL" id="JBHSPC010000032">
    <property type="protein sequence ID" value="MFC5670846.1"/>
    <property type="molecule type" value="Genomic_DNA"/>
</dbReference>
<evidence type="ECO:0000313" key="1">
    <source>
        <dbReference type="EMBL" id="MFC5670846.1"/>
    </source>
</evidence>
<dbReference type="Pfam" id="PF21848">
    <property type="entry name" value="DUF6907"/>
    <property type="match status" value="1"/>
</dbReference>
<accession>A0ABW0XQR4</accession>
<reference evidence="2" key="1">
    <citation type="journal article" date="2019" name="Int. J. Syst. Evol. Microbiol.">
        <title>The Global Catalogue of Microorganisms (GCM) 10K type strain sequencing project: providing services to taxonomists for standard genome sequencing and annotation.</title>
        <authorList>
            <consortium name="The Broad Institute Genomics Platform"/>
            <consortium name="The Broad Institute Genome Sequencing Center for Infectious Disease"/>
            <person name="Wu L."/>
            <person name="Ma J."/>
        </authorList>
    </citation>
    <scope>NUCLEOTIDE SEQUENCE [LARGE SCALE GENOMIC DNA]</scope>
    <source>
        <strain evidence="2">JCM 13852</strain>
    </source>
</reference>
<protein>
    <submittedName>
        <fullName evidence="1">DUF6907 domain-containing protein</fullName>
    </submittedName>
</protein>
<comment type="caution">
    <text evidence="1">The sequence shown here is derived from an EMBL/GenBank/DDBJ whole genome shotgun (WGS) entry which is preliminary data.</text>
</comment>
<dbReference type="Proteomes" id="UP001596183">
    <property type="component" value="Unassembled WGS sequence"/>
</dbReference>
<sequence length="135" mass="14787">MSTAPRRQDPRYRDGVVILLTLDRGEVVVPEPAWCRGHDDDLVGHLADVTHNGPAVRADAVTAQYGPLQVMEARISWAPHGQVQPEPAPLLAIRVDVEVTVAVEDGRHLAQALRAAAVRIDRTLDEVARLRGDRP</sequence>
<proteinExistence type="predicted"/>
<dbReference type="InterPro" id="IPR054202">
    <property type="entry name" value="DUF6907"/>
</dbReference>